<evidence type="ECO:0000313" key="2">
    <source>
        <dbReference type="Proteomes" id="UP001233999"/>
    </source>
</evidence>
<dbReference type="AlphaFoldDB" id="A0AAD7ZZP6"/>
<reference evidence="1" key="1">
    <citation type="journal article" date="2023" name="IScience">
        <title>Live-bearing cockroach genome reveals convergent evolutionary mechanisms linked to viviparity in insects and beyond.</title>
        <authorList>
            <person name="Fouks B."/>
            <person name="Harrison M.C."/>
            <person name="Mikhailova A.A."/>
            <person name="Marchal E."/>
            <person name="English S."/>
            <person name="Carruthers M."/>
            <person name="Jennings E.C."/>
            <person name="Chiamaka E.L."/>
            <person name="Frigard R.A."/>
            <person name="Pippel M."/>
            <person name="Attardo G.M."/>
            <person name="Benoit J.B."/>
            <person name="Bornberg-Bauer E."/>
            <person name="Tobe S.S."/>
        </authorList>
    </citation>
    <scope>NUCLEOTIDE SEQUENCE</scope>
    <source>
        <strain evidence="1">Stay&amp;Tobe</strain>
    </source>
</reference>
<sequence length="52" mass="5920">KGSQMDLRISMDSYVSFNPLSLDESMNNLQARGSCTYPNSFMRDFLLPNSHC</sequence>
<evidence type="ECO:0000313" key="1">
    <source>
        <dbReference type="EMBL" id="KAJ9589747.1"/>
    </source>
</evidence>
<organism evidence="1 2">
    <name type="scientific">Diploptera punctata</name>
    <name type="common">Pacific beetle cockroach</name>
    <dbReference type="NCBI Taxonomy" id="6984"/>
    <lineage>
        <taxon>Eukaryota</taxon>
        <taxon>Metazoa</taxon>
        <taxon>Ecdysozoa</taxon>
        <taxon>Arthropoda</taxon>
        <taxon>Hexapoda</taxon>
        <taxon>Insecta</taxon>
        <taxon>Pterygota</taxon>
        <taxon>Neoptera</taxon>
        <taxon>Polyneoptera</taxon>
        <taxon>Dictyoptera</taxon>
        <taxon>Blattodea</taxon>
        <taxon>Blaberoidea</taxon>
        <taxon>Blaberidae</taxon>
        <taxon>Diplopterinae</taxon>
        <taxon>Diploptera</taxon>
    </lineage>
</organism>
<gene>
    <name evidence="1" type="ORF">L9F63_017049</name>
</gene>
<comment type="caution">
    <text evidence="1">The sequence shown here is derived from an EMBL/GenBank/DDBJ whole genome shotgun (WGS) entry which is preliminary data.</text>
</comment>
<accession>A0AAD7ZZP6</accession>
<feature type="non-terminal residue" evidence="1">
    <location>
        <position position="1"/>
    </location>
</feature>
<name>A0AAD7ZZP6_DIPPU</name>
<proteinExistence type="predicted"/>
<dbReference type="EMBL" id="JASPKZ010004913">
    <property type="protein sequence ID" value="KAJ9589747.1"/>
    <property type="molecule type" value="Genomic_DNA"/>
</dbReference>
<protein>
    <submittedName>
        <fullName evidence="1">Uncharacterized protein</fullName>
    </submittedName>
</protein>
<reference evidence="1" key="2">
    <citation type="submission" date="2023-05" db="EMBL/GenBank/DDBJ databases">
        <authorList>
            <person name="Fouks B."/>
        </authorList>
    </citation>
    <scope>NUCLEOTIDE SEQUENCE</scope>
    <source>
        <strain evidence="1">Stay&amp;Tobe</strain>
        <tissue evidence="1">Testes</tissue>
    </source>
</reference>
<feature type="non-terminal residue" evidence="1">
    <location>
        <position position="52"/>
    </location>
</feature>
<dbReference type="Proteomes" id="UP001233999">
    <property type="component" value="Unassembled WGS sequence"/>
</dbReference>
<keyword evidence="2" id="KW-1185">Reference proteome</keyword>